<comment type="caution">
    <text evidence="1">The sequence shown here is derived from an EMBL/GenBank/DDBJ whole genome shotgun (WGS) entry which is preliminary data.</text>
</comment>
<proteinExistence type="predicted"/>
<evidence type="ECO:0000313" key="2">
    <source>
        <dbReference type="Proteomes" id="UP000798662"/>
    </source>
</evidence>
<gene>
    <name evidence="1" type="ORF">I4F81_001143</name>
</gene>
<protein>
    <submittedName>
        <fullName evidence="1">Uncharacterized protein</fullName>
    </submittedName>
</protein>
<organism evidence="1 2">
    <name type="scientific">Pyropia yezoensis</name>
    <name type="common">Susabi-nori</name>
    <name type="synonym">Porphyra yezoensis</name>
    <dbReference type="NCBI Taxonomy" id="2788"/>
    <lineage>
        <taxon>Eukaryota</taxon>
        <taxon>Rhodophyta</taxon>
        <taxon>Bangiophyceae</taxon>
        <taxon>Bangiales</taxon>
        <taxon>Bangiaceae</taxon>
        <taxon>Pyropia</taxon>
    </lineage>
</organism>
<dbReference type="EMBL" id="CM020618">
    <property type="protein sequence ID" value="KAK1858542.1"/>
    <property type="molecule type" value="Genomic_DNA"/>
</dbReference>
<keyword evidence="2" id="KW-1185">Reference proteome</keyword>
<reference evidence="1" key="1">
    <citation type="submission" date="2019-11" db="EMBL/GenBank/DDBJ databases">
        <title>Nori genome reveals adaptations in red seaweeds to the harsh intertidal environment.</title>
        <authorList>
            <person name="Wang D."/>
            <person name="Mao Y."/>
        </authorList>
    </citation>
    <scope>NUCLEOTIDE SEQUENCE</scope>
    <source>
        <tissue evidence="1">Gametophyte</tissue>
    </source>
</reference>
<accession>A0ACC3BKU8</accession>
<dbReference type="Proteomes" id="UP000798662">
    <property type="component" value="Chromosome 1"/>
</dbReference>
<sequence>MASALSAPAWSAMRAATVAAAARGAARSPAATAAAVATASQPRRLMSSEALKRTVLHDFHESLGGKMVPFAGYSMPVQYSSEGIKASHLWVRSSAGLFDVSHMGQVRLRGKDAVSWLEGLVVADVAGLAPGTGTLSVLTTESGGIIDDTIISNLGDATIGMVINAGCKDKDLAHMQEHLSAARAAGKDVDIEVLDDAALLALQGPKAAAVLAELAPSLNLSTMAFMASETADVVGIPCHVTRCGYTGEDGFELSVDNSQAVTLTETLLANEAVHAAGLGARDSLRLEAGLCLVIMKQLADGITRRRMTFVVEKGAPPRGHEKILNEAGEEVGEVTSGGWGPSAGKALGMGYAKKPFNKTGTKLTIPLRGKEVAIQVVKSPVVKTSYFSLTG</sequence>
<evidence type="ECO:0000313" key="1">
    <source>
        <dbReference type="EMBL" id="KAK1858542.1"/>
    </source>
</evidence>
<name>A0ACC3BKU8_PYRYE</name>